<evidence type="ECO:0000256" key="1">
    <source>
        <dbReference type="SAM" id="MobiDB-lite"/>
    </source>
</evidence>
<reference evidence="2 3" key="1">
    <citation type="submission" date="2016-10" db="EMBL/GenBank/DDBJ databases">
        <authorList>
            <person name="de Groot N.N."/>
        </authorList>
    </citation>
    <scope>NUCLEOTIDE SEQUENCE [LARGE SCALE GENOMIC DNA]</scope>
    <source>
        <strain evidence="2 3">CGMCC 4.5598</strain>
    </source>
</reference>
<feature type="compositionally biased region" description="Gly residues" evidence="1">
    <location>
        <begin position="188"/>
        <end position="198"/>
    </location>
</feature>
<feature type="compositionally biased region" description="Gly residues" evidence="1">
    <location>
        <begin position="264"/>
        <end position="273"/>
    </location>
</feature>
<feature type="compositionally biased region" description="Basic residues" evidence="1">
    <location>
        <begin position="234"/>
        <end position="246"/>
    </location>
</feature>
<feature type="compositionally biased region" description="Gly residues" evidence="1">
    <location>
        <begin position="207"/>
        <end position="216"/>
    </location>
</feature>
<feature type="region of interest" description="Disordered" evidence="1">
    <location>
        <begin position="41"/>
        <end position="71"/>
    </location>
</feature>
<sequence length="273" mass="28114">MRARLEHARPGAGRRAFCRLAAPRRCAGPPDHQARLAVPRRLGSGLARAAGRPRHLRRRRRGAEPAAAGGGRRPALVLLGRSRGGGAGRRAAAVLLRRRPGHRAASRPRRAADELPYGLRGLLAADLRRRRLPYARSGLHGGRLAAAPAHRDAGQARVGPDAPPGRAQRRGRPPGPRPGRPVLLGADGRPGGGGGGAGVAARPAAGVPGGTGADEGGGARRAASAALVAPLPRYVRRRGEHLRRPPRSPAPSTAPARRPPPGPGSGRRAGSGS</sequence>
<dbReference type="AlphaFoldDB" id="A0A1I0BX94"/>
<accession>A0A1I0BX94</accession>
<dbReference type="Proteomes" id="UP000199361">
    <property type="component" value="Unassembled WGS sequence"/>
</dbReference>
<keyword evidence="2" id="KW-0396">Initiation factor</keyword>
<protein>
    <submittedName>
        <fullName evidence="2">Translation initiation factor IF-2</fullName>
    </submittedName>
</protein>
<gene>
    <name evidence="2" type="ORF">SAMN05421811_102101</name>
</gene>
<dbReference type="GO" id="GO:0003743">
    <property type="term" value="F:translation initiation factor activity"/>
    <property type="evidence" value="ECO:0007669"/>
    <property type="project" value="UniProtKB-KW"/>
</dbReference>
<organism evidence="2 3">
    <name type="scientific">Nonomuraea wenchangensis</name>
    <dbReference type="NCBI Taxonomy" id="568860"/>
    <lineage>
        <taxon>Bacteria</taxon>
        <taxon>Bacillati</taxon>
        <taxon>Actinomycetota</taxon>
        <taxon>Actinomycetes</taxon>
        <taxon>Streptosporangiales</taxon>
        <taxon>Streptosporangiaceae</taxon>
        <taxon>Nonomuraea</taxon>
    </lineage>
</organism>
<keyword evidence="3" id="KW-1185">Reference proteome</keyword>
<feature type="region of interest" description="Disordered" evidence="1">
    <location>
        <begin position="142"/>
        <end position="273"/>
    </location>
</feature>
<evidence type="ECO:0000313" key="3">
    <source>
        <dbReference type="Proteomes" id="UP000199361"/>
    </source>
</evidence>
<proteinExistence type="predicted"/>
<dbReference type="EMBL" id="FOHX01000002">
    <property type="protein sequence ID" value="SET11772.1"/>
    <property type="molecule type" value="Genomic_DNA"/>
</dbReference>
<evidence type="ECO:0000313" key="2">
    <source>
        <dbReference type="EMBL" id="SET11772.1"/>
    </source>
</evidence>
<feature type="compositionally biased region" description="Basic residues" evidence="1">
    <location>
        <begin position="51"/>
        <end position="61"/>
    </location>
</feature>
<name>A0A1I0BX94_9ACTN</name>
<dbReference type="STRING" id="568860.SAMN05421811_102101"/>
<keyword evidence="2" id="KW-0648">Protein biosynthesis</keyword>